<dbReference type="InterPro" id="IPR027791">
    <property type="entry name" value="Galactosyl_T_C"/>
</dbReference>
<gene>
    <name evidence="6" type="ORF">VR44_08950</name>
</gene>
<dbReference type="PANTHER" id="PTHR43179">
    <property type="entry name" value="RHAMNOSYLTRANSFERASE WBBL"/>
    <property type="match status" value="1"/>
</dbReference>
<organism evidence="6 7">
    <name type="scientific">Streptomyces katrae</name>
    <dbReference type="NCBI Taxonomy" id="68223"/>
    <lineage>
        <taxon>Bacteria</taxon>
        <taxon>Bacillati</taxon>
        <taxon>Actinomycetota</taxon>
        <taxon>Actinomycetes</taxon>
        <taxon>Kitasatosporales</taxon>
        <taxon>Streptomycetaceae</taxon>
        <taxon>Streptomyces</taxon>
    </lineage>
</organism>
<keyword evidence="7" id="KW-1185">Reference proteome</keyword>
<reference evidence="6 7" key="1">
    <citation type="submission" date="2015-02" db="EMBL/GenBank/DDBJ databases">
        <authorList>
            <person name="Ju K.-S."/>
            <person name="Doroghazi J.R."/>
            <person name="Metcalf W."/>
        </authorList>
    </citation>
    <scope>NUCLEOTIDE SEQUENCE [LARGE SCALE GENOMIC DNA]</scope>
    <source>
        <strain evidence="6 7">NRRL ISP-5550</strain>
    </source>
</reference>
<sequence length="289" mass="30925">MNRPDHTPTAAPHVAVITLVAGRHRHLALQQTALSRSDRRPDTYVVVTMDDAIAAAIAARGSPAATVVPMAVPRSGRFPLAAARNAGARRALALGADVLVFLDVDCVPGPQSVGRYTEAAVNGVLLCGTVTYLPPPPVGGYRLAGLPELADPHPGRPVPRPDQLLTGGDPDLFWSLSFTLTASTWRRIGGFCEEYTGYGGEDTDFACLAHRAGVDLCWLGGAPAYHQHHPVEDPPVRHLHDILRNGALFHRRWGRWPMEGWLHAFADLGLVRFDTAAGAWTATPSTAGP</sequence>
<dbReference type="SUPFAM" id="SSF53448">
    <property type="entry name" value="Nucleotide-diphospho-sugar transferases"/>
    <property type="match status" value="1"/>
</dbReference>
<dbReference type="InterPro" id="IPR029044">
    <property type="entry name" value="Nucleotide-diphossugar_trans"/>
</dbReference>
<dbReference type="AlphaFoldDB" id="A0A0F4JSF3"/>
<dbReference type="Gene3D" id="3.90.550.10">
    <property type="entry name" value="Spore Coat Polysaccharide Biosynthesis Protein SpsA, Chain A"/>
    <property type="match status" value="1"/>
</dbReference>
<dbReference type="GO" id="GO:0016757">
    <property type="term" value="F:glycosyltransferase activity"/>
    <property type="evidence" value="ECO:0007669"/>
    <property type="project" value="UniProtKB-KW"/>
</dbReference>
<accession>A0A0F4JSF3</accession>
<protein>
    <submittedName>
        <fullName evidence="6">Sugar transferase</fullName>
    </submittedName>
</protein>
<evidence type="ECO:0000256" key="3">
    <source>
        <dbReference type="ARBA" id="ARBA00022676"/>
    </source>
</evidence>
<evidence type="ECO:0000256" key="4">
    <source>
        <dbReference type="ARBA" id="ARBA00022679"/>
    </source>
</evidence>
<proteinExistence type="inferred from homology"/>
<dbReference type="EMBL" id="JZWV01000191">
    <property type="protein sequence ID" value="KJY35881.1"/>
    <property type="molecule type" value="Genomic_DNA"/>
</dbReference>
<dbReference type="PANTHER" id="PTHR43179:SF12">
    <property type="entry name" value="GALACTOFURANOSYLTRANSFERASE GLFT2"/>
    <property type="match status" value="1"/>
</dbReference>
<dbReference type="Pfam" id="PF02709">
    <property type="entry name" value="Glyco_transf_7C"/>
    <property type="match status" value="1"/>
</dbReference>
<comment type="similarity">
    <text evidence="2">Belongs to the glycosyltransferase 2 family.</text>
</comment>
<evidence type="ECO:0000256" key="1">
    <source>
        <dbReference type="ARBA" id="ARBA00004776"/>
    </source>
</evidence>
<dbReference type="OrthoDB" id="6653642at2"/>
<feature type="domain" description="Galactosyltransferase C-terminal" evidence="5">
    <location>
        <begin position="178"/>
        <end position="221"/>
    </location>
</feature>
<keyword evidence="4 6" id="KW-0808">Transferase</keyword>
<comment type="caution">
    <text evidence="6">The sequence shown here is derived from an EMBL/GenBank/DDBJ whole genome shotgun (WGS) entry which is preliminary data.</text>
</comment>
<evidence type="ECO:0000259" key="5">
    <source>
        <dbReference type="Pfam" id="PF02709"/>
    </source>
</evidence>
<evidence type="ECO:0000313" key="6">
    <source>
        <dbReference type="EMBL" id="KJY35881.1"/>
    </source>
</evidence>
<dbReference type="Proteomes" id="UP000033551">
    <property type="component" value="Unassembled WGS sequence"/>
</dbReference>
<evidence type="ECO:0000256" key="2">
    <source>
        <dbReference type="ARBA" id="ARBA00006739"/>
    </source>
</evidence>
<name>A0A0F4JSF3_9ACTN</name>
<keyword evidence="3" id="KW-0328">Glycosyltransferase</keyword>
<evidence type="ECO:0000313" key="7">
    <source>
        <dbReference type="Proteomes" id="UP000033551"/>
    </source>
</evidence>
<dbReference type="PATRIC" id="fig|68223.7.peg.4961"/>
<dbReference type="RefSeq" id="WP_045946869.1">
    <property type="nucleotide sequence ID" value="NZ_JZWV01000191.1"/>
</dbReference>
<comment type="pathway">
    <text evidence="1">Cell wall biogenesis; cell wall polysaccharide biosynthesis.</text>
</comment>